<dbReference type="AlphaFoldDB" id="A0AAV1I928"/>
<name>A0AAV1I928_9CHLO</name>
<gene>
    <name evidence="4" type="ORF">CVIRNUC_006763</name>
</gene>
<dbReference type="InterPro" id="IPR008266">
    <property type="entry name" value="Tyr_kinase_AS"/>
</dbReference>
<dbReference type="InterPro" id="IPR051681">
    <property type="entry name" value="Ser/Thr_Kinases-Pseudokinases"/>
</dbReference>
<dbReference type="InterPro" id="IPR000719">
    <property type="entry name" value="Prot_kinase_dom"/>
</dbReference>
<dbReference type="InterPro" id="IPR029016">
    <property type="entry name" value="GAF-like_dom_sf"/>
</dbReference>
<dbReference type="GO" id="GO:0004674">
    <property type="term" value="F:protein serine/threonine kinase activity"/>
    <property type="evidence" value="ECO:0007669"/>
    <property type="project" value="TreeGrafter"/>
</dbReference>
<dbReference type="Gene3D" id="1.10.510.10">
    <property type="entry name" value="Transferase(Phosphotransferase) domain 1"/>
    <property type="match status" value="1"/>
</dbReference>
<feature type="region of interest" description="Disordered" evidence="2">
    <location>
        <begin position="273"/>
        <end position="305"/>
    </location>
</feature>
<dbReference type="InterPro" id="IPR017441">
    <property type="entry name" value="Protein_kinase_ATP_BS"/>
</dbReference>
<evidence type="ECO:0000313" key="4">
    <source>
        <dbReference type="EMBL" id="CAK0783564.1"/>
    </source>
</evidence>
<dbReference type="PANTHER" id="PTHR44329:SF214">
    <property type="entry name" value="PROTEIN KINASE DOMAIN-CONTAINING PROTEIN"/>
    <property type="match status" value="1"/>
</dbReference>
<organism evidence="4 5">
    <name type="scientific">Coccomyxa viridis</name>
    <dbReference type="NCBI Taxonomy" id="1274662"/>
    <lineage>
        <taxon>Eukaryota</taxon>
        <taxon>Viridiplantae</taxon>
        <taxon>Chlorophyta</taxon>
        <taxon>core chlorophytes</taxon>
        <taxon>Trebouxiophyceae</taxon>
        <taxon>Trebouxiophyceae incertae sedis</taxon>
        <taxon>Coccomyxaceae</taxon>
        <taxon>Coccomyxa</taxon>
    </lineage>
</organism>
<dbReference type="Gene3D" id="3.30.450.40">
    <property type="match status" value="1"/>
</dbReference>
<dbReference type="Gene3D" id="3.30.200.20">
    <property type="entry name" value="Phosphorylase Kinase, domain 1"/>
    <property type="match status" value="1"/>
</dbReference>
<sequence>MGSSVSCLCARPEDKVTAAQRCSRRLECCNTDEDRKAHDGVCKHEYIHCPHGKVRDGDWSRETAVLAECSPACWTEVRAAQLDWHRSHAPQDLYAQASAEAFASSRQALQAFARLSGKAAHGSEAAALSLIREPGSSPPVILEASPTSQTSIASSAGQQAALATVPEQPLSKLCHELPISQIMQGSHHLRSQALEAENRRPACGATILEPSLQGSRHDREALCCSLSGSCTPGSCCGRAEWAERSSELCARSSSWSAECRTASSLASACTTAATTPCKSGRGPEMSSSAARCEDSSEPQPSPLRNADDAEKIYQALASPFHQPPPRRSISYQNVVSHAHGPPPSMGSSSFSGVGHRMPDLMSSPFLSDQGAAKLVGSTPFSAWQPMEGSPFGNTTAPGPGEGTSQASACVSPFFCSEPPLRSGSEPAPLGPGAAPKRLPGLGPGPLPGNPNACKPASTSGIIMDLHKELRIEPLMQLVCTVLQCEAAMLTLLESSQILVMRNGRMESRAETEASPLPGLWPLLPITASCETTVVPNVDADSRMPAGFREQLGLGFFCAKPLCSAVCRRVGTLCIGSKEPREFSAGPLGILNNLSELMVHEIEAACERANQRQQSEKLLAAMDLYQDAFMLVDTTVHKWRILHLNLMAANEIGAQREEAKDAIFWDLFQVRNPHTGELAEPWVPCEAAAVKGQKFVLHKVRLAHGDGSRLLTMSFRPACQEMQSNAFSCGLPLPQPGQPFYFVEVSEVPVPSGAPLSALPPRALYSRVSQLTSPRAATPRGVCPPPDLQSGPSQSSLLARSPISPRGLPEAIPFQGLELGYVLGRGAFGSVFQGTYNGRPVAVKIIVDNDQARVKDGLPVEAHITAGLNHRNVVRTIAHAWRPLVSHVNASMSVWDSAGSNAVGPFASCNEGETWLLLELCDRGTLQEAIISGFFRGQPGPEAQAAAGDSSADPELKPGSDKQPGARMDALLSTAMEVANGMMYLHARSIVHGDLTGANVLLQECAGSPTGITAKVADFGLSREMQSTSRIETRTCGTITHMPPELLSQDVVSKAADVYAFGVLLWELYHGVRAWDGFNHAQVGGGSPPASGLTLQNFGPGPFDQRWVLRACAHLPPACPEHCAALCSIGHWWDSARSYAGGAEWSGVLQVIHAVAIMNSSLEFSPGTPAHYQDLSKRCMSVDASLRPTFEEVVAELHGLEAELAGEA</sequence>
<reference evidence="4 5" key="1">
    <citation type="submission" date="2023-10" db="EMBL/GenBank/DDBJ databases">
        <authorList>
            <person name="Maclean D."/>
            <person name="Macfadyen A."/>
        </authorList>
    </citation>
    <scope>NUCLEOTIDE SEQUENCE [LARGE SCALE GENOMIC DNA]</scope>
</reference>
<dbReference type="SUPFAM" id="SSF55781">
    <property type="entry name" value="GAF domain-like"/>
    <property type="match status" value="1"/>
</dbReference>
<proteinExistence type="predicted"/>
<dbReference type="PROSITE" id="PS00107">
    <property type="entry name" value="PROTEIN_KINASE_ATP"/>
    <property type="match status" value="1"/>
</dbReference>
<evidence type="ECO:0000256" key="2">
    <source>
        <dbReference type="SAM" id="MobiDB-lite"/>
    </source>
</evidence>
<feature type="region of interest" description="Disordered" evidence="2">
    <location>
        <begin position="940"/>
        <end position="964"/>
    </location>
</feature>
<feature type="binding site" evidence="1">
    <location>
        <position position="843"/>
    </location>
    <ligand>
        <name>ATP</name>
        <dbReference type="ChEBI" id="CHEBI:30616"/>
    </ligand>
</feature>
<feature type="region of interest" description="Disordered" evidence="2">
    <location>
        <begin position="420"/>
        <end position="443"/>
    </location>
</feature>
<dbReference type="EMBL" id="CAUYUE010000008">
    <property type="protein sequence ID" value="CAK0783564.1"/>
    <property type="molecule type" value="Genomic_DNA"/>
</dbReference>
<feature type="compositionally biased region" description="Low complexity" evidence="2">
    <location>
        <begin position="345"/>
        <end position="354"/>
    </location>
</feature>
<evidence type="ECO:0000256" key="1">
    <source>
        <dbReference type="PROSITE-ProRule" id="PRU10141"/>
    </source>
</evidence>
<dbReference type="InterPro" id="IPR011009">
    <property type="entry name" value="Kinase-like_dom_sf"/>
</dbReference>
<evidence type="ECO:0000259" key="3">
    <source>
        <dbReference type="PROSITE" id="PS50011"/>
    </source>
</evidence>
<feature type="region of interest" description="Disordered" evidence="2">
    <location>
        <begin position="335"/>
        <end position="354"/>
    </location>
</feature>
<evidence type="ECO:0000313" key="5">
    <source>
        <dbReference type="Proteomes" id="UP001314263"/>
    </source>
</evidence>
<dbReference type="Proteomes" id="UP001314263">
    <property type="component" value="Unassembled WGS sequence"/>
</dbReference>
<keyword evidence="1" id="KW-0547">Nucleotide-binding</keyword>
<keyword evidence="1" id="KW-0067">ATP-binding</keyword>
<accession>A0AAV1I928</accession>
<protein>
    <recommendedName>
        <fullName evidence="3">Protein kinase domain-containing protein</fullName>
    </recommendedName>
</protein>
<dbReference type="SUPFAM" id="SSF56112">
    <property type="entry name" value="Protein kinase-like (PK-like)"/>
    <property type="match status" value="1"/>
</dbReference>
<dbReference type="PROSITE" id="PS00109">
    <property type="entry name" value="PROTEIN_KINASE_TYR"/>
    <property type="match status" value="1"/>
</dbReference>
<feature type="compositionally biased region" description="Low complexity" evidence="2">
    <location>
        <begin position="426"/>
        <end position="440"/>
    </location>
</feature>
<dbReference type="PANTHER" id="PTHR44329">
    <property type="entry name" value="SERINE/THREONINE-PROTEIN KINASE TNNI3K-RELATED"/>
    <property type="match status" value="1"/>
</dbReference>
<feature type="region of interest" description="Disordered" evidence="2">
    <location>
        <begin position="774"/>
        <end position="801"/>
    </location>
</feature>
<comment type="caution">
    <text evidence="4">The sequence shown here is derived from an EMBL/GenBank/DDBJ whole genome shotgun (WGS) entry which is preliminary data.</text>
</comment>
<dbReference type="Pfam" id="PF00069">
    <property type="entry name" value="Pkinase"/>
    <property type="match status" value="1"/>
</dbReference>
<dbReference type="PROSITE" id="PS50011">
    <property type="entry name" value="PROTEIN_KINASE_DOM"/>
    <property type="match status" value="1"/>
</dbReference>
<feature type="domain" description="Protein kinase" evidence="3">
    <location>
        <begin position="816"/>
        <end position="1200"/>
    </location>
</feature>
<keyword evidence="5" id="KW-1185">Reference proteome</keyword>
<dbReference type="GO" id="GO:0005524">
    <property type="term" value="F:ATP binding"/>
    <property type="evidence" value="ECO:0007669"/>
    <property type="project" value="UniProtKB-UniRule"/>
</dbReference>